<evidence type="ECO:0000256" key="1">
    <source>
        <dbReference type="SAM" id="MobiDB-lite"/>
    </source>
</evidence>
<feature type="compositionally biased region" description="Polar residues" evidence="1">
    <location>
        <begin position="8"/>
        <end position="24"/>
    </location>
</feature>
<dbReference type="Proteomes" id="UP000054632">
    <property type="component" value="Unassembled WGS sequence"/>
</dbReference>
<reference evidence="2 3" key="1">
    <citation type="submission" date="2015-01" db="EMBL/GenBank/DDBJ databases">
        <title>Evolution of Trichinella species and genotypes.</title>
        <authorList>
            <person name="Korhonen P.K."/>
            <person name="Edoardo P."/>
            <person name="Giuseppe L.R."/>
            <person name="Gasser R.B."/>
        </authorList>
    </citation>
    <scope>NUCLEOTIDE SEQUENCE [LARGE SCALE GENOMIC DNA]</scope>
    <source>
        <strain evidence="2">ISS13</strain>
    </source>
</reference>
<comment type="caution">
    <text evidence="2">The sequence shown here is derived from an EMBL/GenBank/DDBJ whole genome shotgun (WGS) entry which is preliminary data.</text>
</comment>
<evidence type="ECO:0000313" key="3">
    <source>
        <dbReference type="Proteomes" id="UP000054632"/>
    </source>
</evidence>
<name>A0A0V1ETC4_TRIPS</name>
<sequence>MMMMMVNQQQHYQSKISPTTISTGLNSNKSNLLSISDRTWEARTVRETLRWPGSVTANTHTRYTVIRQNWATPPNCSPVTLIENKMGPPRPQLIKPRRSSIALSKR</sequence>
<dbReference type="AlphaFoldDB" id="A0A0V1ETC4"/>
<accession>A0A0V1ETC4</accession>
<feature type="region of interest" description="Disordered" evidence="1">
    <location>
        <begin position="8"/>
        <end position="28"/>
    </location>
</feature>
<feature type="region of interest" description="Disordered" evidence="1">
    <location>
        <begin position="83"/>
        <end position="106"/>
    </location>
</feature>
<dbReference type="EMBL" id="JYDR01000008">
    <property type="protein sequence ID" value="KRY77126.1"/>
    <property type="molecule type" value="Genomic_DNA"/>
</dbReference>
<evidence type="ECO:0000313" key="2">
    <source>
        <dbReference type="EMBL" id="KRY77126.1"/>
    </source>
</evidence>
<organism evidence="2 3">
    <name type="scientific">Trichinella pseudospiralis</name>
    <name type="common">Parasitic roundworm</name>
    <dbReference type="NCBI Taxonomy" id="6337"/>
    <lineage>
        <taxon>Eukaryota</taxon>
        <taxon>Metazoa</taxon>
        <taxon>Ecdysozoa</taxon>
        <taxon>Nematoda</taxon>
        <taxon>Enoplea</taxon>
        <taxon>Dorylaimia</taxon>
        <taxon>Trichinellida</taxon>
        <taxon>Trichinellidae</taxon>
        <taxon>Trichinella</taxon>
    </lineage>
</organism>
<gene>
    <name evidence="2" type="ORF">T4A_1090</name>
</gene>
<proteinExistence type="predicted"/>
<protein>
    <submittedName>
        <fullName evidence="2">Uncharacterized protein</fullName>
    </submittedName>
</protein>